<dbReference type="GO" id="GO:0030246">
    <property type="term" value="F:carbohydrate binding"/>
    <property type="evidence" value="ECO:0007669"/>
    <property type="project" value="UniProtKB-KW"/>
</dbReference>
<keyword evidence="2" id="KW-0464">Manganese</keyword>
<dbReference type="EMBL" id="NEDP02004067">
    <property type="protein sequence ID" value="OWF46857.1"/>
    <property type="molecule type" value="Genomic_DNA"/>
</dbReference>
<comment type="subcellular location">
    <subcellularLocation>
        <location evidence="2">Golgi apparatus membrane</location>
        <topology evidence="2">Single-pass type II membrane protein</topology>
    </subcellularLocation>
</comment>
<keyword evidence="5" id="KW-1185">Reference proteome</keyword>
<dbReference type="SUPFAM" id="SSF53448">
    <property type="entry name" value="Nucleotide-diphospho-sugar transferases"/>
    <property type="match status" value="1"/>
</dbReference>
<dbReference type="GO" id="GO:0000139">
    <property type="term" value="C:Golgi membrane"/>
    <property type="evidence" value="ECO:0007669"/>
    <property type="project" value="UniProtKB-SubCell"/>
</dbReference>
<dbReference type="GO" id="GO:0006493">
    <property type="term" value="P:protein O-linked glycosylation"/>
    <property type="evidence" value="ECO:0007669"/>
    <property type="project" value="TreeGrafter"/>
</dbReference>
<gene>
    <name evidence="4" type="ORF">KP79_PYT07100</name>
</gene>
<comment type="caution">
    <text evidence="4">The sequence shown here is derived from an EMBL/GenBank/DDBJ whole genome shotgun (WGS) entry which is preliminary data.</text>
</comment>
<keyword evidence="2" id="KW-0333">Golgi apparatus</keyword>
<dbReference type="Gene3D" id="3.90.550.10">
    <property type="entry name" value="Spore Coat Polysaccharide Biosynthesis Protein SpsA, Chain A"/>
    <property type="match status" value="1"/>
</dbReference>
<keyword evidence="2" id="KW-0328">Glycosyltransferase</keyword>
<sequence length="600" mass="68441">MRSFKGNTRILLVVIFVLSWASRLLWLTIPTRPRSNYNGSVFPKTSLRDLSSQKYVVISTSSKKYIDGESEAFNDAKIWQSKLNEHESIKTKFGIPRNNFSDIIKDFNISLYKDIDPNRFFLNVTKTHETSVNRNVPDTRPPECASVKFDILSLPVASIVIPLHNELWSTFERLINSVLKNSPKVLVHEIIIIDDLSDLEHLKAPLDKYVEQFDFMRIHRAQKRLGTMGSRVVGTKMAKGDVVVFLDSHDEVNVGWLEPLLHELSKNGTAIVQPSIDTVDAQTFEYLKFFQNNFRGHFKWSMAFSFVPIPPKQMAEIKAQPTKAFDTPAIVGCAFAVNREYFQDIGGLDTGMRTWGGEDVELSIRVWLCGGSMKISPCSHVAHIFKKGHPFKMDYSDLVYNNRRTAEMWLGDYRKYFYYFNAGFAKPPEPSDKFDIMDTVKKTFKCKDFRWLLENVYPELEVPPEGTTYFGNLRNDGSGKCFGTADSVVLRSYPLLVSAECSLYYKARNFALLENGHLMMNGKCIKVKNDFLIVAPCSVGMGKWKLEGKLLKYADGVHSKCAMQVSKNVNSEMIQVIKLISCNNINKTSEWEIGQKLFKS</sequence>
<dbReference type="InterPro" id="IPR029044">
    <property type="entry name" value="Nucleotide-diphossugar_trans"/>
</dbReference>
<dbReference type="InterPro" id="IPR035992">
    <property type="entry name" value="Ricin_B-like_lectins"/>
</dbReference>
<evidence type="ECO:0000313" key="5">
    <source>
        <dbReference type="Proteomes" id="UP000242188"/>
    </source>
</evidence>
<evidence type="ECO:0000259" key="3">
    <source>
        <dbReference type="Pfam" id="PF00535"/>
    </source>
</evidence>
<dbReference type="PANTHER" id="PTHR11675">
    <property type="entry name" value="N-ACETYLGALACTOSAMINYLTRANSFERASE"/>
    <property type="match status" value="1"/>
</dbReference>
<evidence type="ECO:0000256" key="2">
    <source>
        <dbReference type="RuleBase" id="RU361242"/>
    </source>
</evidence>
<organism evidence="4 5">
    <name type="scientific">Mizuhopecten yessoensis</name>
    <name type="common">Japanese scallop</name>
    <name type="synonym">Patinopecten yessoensis</name>
    <dbReference type="NCBI Taxonomy" id="6573"/>
    <lineage>
        <taxon>Eukaryota</taxon>
        <taxon>Metazoa</taxon>
        <taxon>Spiralia</taxon>
        <taxon>Lophotrochozoa</taxon>
        <taxon>Mollusca</taxon>
        <taxon>Bivalvia</taxon>
        <taxon>Autobranchia</taxon>
        <taxon>Pteriomorphia</taxon>
        <taxon>Pectinida</taxon>
        <taxon>Pectinoidea</taxon>
        <taxon>Pectinidae</taxon>
        <taxon>Mizuhopecten</taxon>
    </lineage>
</organism>
<evidence type="ECO:0000313" key="4">
    <source>
        <dbReference type="EMBL" id="OWF46857.1"/>
    </source>
</evidence>
<feature type="domain" description="Glycosyltransferase 2-like" evidence="3">
    <location>
        <begin position="158"/>
        <end position="345"/>
    </location>
</feature>
<dbReference type="Pfam" id="PF00535">
    <property type="entry name" value="Glycos_transf_2"/>
    <property type="match status" value="1"/>
</dbReference>
<dbReference type="UniPathway" id="UPA00378"/>
<comment type="pathway">
    <text evidence="2">Protein modification; protein glycosylation.</text>
</comment>
<dbReference type="GO" id="GO:0004653">
    <property type="term" value="F:polypeptide N-acetylgalactosaminyltransferase activity"/>
    <property type="evidence" value="ECO:0007669"/>
    <property type="project" value="TreeGrafter"/>
</dbReference>
<dbReference type="AlphaFoldDB" id="A0A210QDM5"/>
<dbReference type="InterPro" id="IPR001173">
    <property type="entry name" value="Glyco_trans_2-like"/>
</dbReference>
<protein>
    <recommendedName>
        <fullName evidence="2">Polypeptide N-acetylgalactosaminyltransferase</fullName>
        <ecNumber evidence="2">2.4.1.-</ecNumber>
    </recommendedName>
    <alternativeName>
        <fullName evidence="2">Protein-UDP acetylgalactosaminyltransferase</fullName>
    </alternativeName>
</protein>
<dbReference type="EC" id="2.4.1.-" evidence="2"/>
<reference evidence="4 5" key="1">
    <citation type="journal article" date="2017" name="Nat. Ecol. Evol.">
        <title>Scallop genome provides insights into evolution of bilaterian karyotype and development.</title>
        <authorList>
            <person name="Wang S."/>
            <person name="Zhang J."/>
            <person name="Jiao W."/>
            <person name="Li J."/>
            <person name="Xun X."/>
            <person name="Sun Y."/>
            <person name="Guo X."/>
            <person name="Huan P."/>
            <person name="Dong B."/>
            <person name="Zhang L."/>
            <person name="Hu X."/>
            <person name="Sun X."/>
            <person name="Wang J."/>
            <person name="Zhao C."/>
            <person name="Wang Y."/>
            <person name="Wang D."/>
            <person name="Huang X."/>
            <person name="Wang R."/>
            <person name="Lv J."/>
            <person name="Li Y."/>
            <person name="Zhang Z."/>
            <person name="Liu B."/>
            <person name="Lu W."/>
            <person name="Hui Y."/>
            <person name="Liang J."/>
            <person name="Zhou Z."/>
            <person name="Hou R."/>
            <person name="Li X."/>
            <person name="Liu Y."/>
            <person name="Li H."/>
            <person name="Ning X."/>
            <person name="Lin Y."/>
            <person name="Zhao L."/>
            <person name="Xing Q."/>
            <person name="Dou J."/>
            <person name="Li Y."/>
            <person name="Mao J."/>
            <person name="Guo H."/>
            <person name="Dou H."/>
            <person name="Li T."/>
            <person name="Mu C."/>
            <person name="Jiang W."/>
            <person name="Fu Q."/>
            <person name="Fu X."/>
            <person name="Miao Y."/>
            <person name="Liu J."/>
            <person name="Yu Q."/>
            <person name="Li R."/>
            <person name="Liao H."/>
            <person name="Li X."/>
            <person name="Kong Y."/>
            <person name="Jiang Z."/>
            <person name="Chourrout D."/>
            <person name="Li R."/>
            <person name="Bao Z."/>
        </authorList>
    </citation>
    <scope>NUCLEOTIDE SEQUENCE [LARGE SCALE GENOMIC DNA]</scope>
    <source>
        <strain evidence="4 5">PY_sf001</strain>
    </source>
</reference>
<evidence type="ECO:0000256" key="1">
    <source>
        <dbReference type="ARBA" id="ARBA00023157"/>
    </source>
</evidence>
<proteinExistence type="inferred from homology"/>
<keyword evidence="2 4" id="KW-0808">Transferase</keyword>
<comment type="cofactor">
    <cofactor evidence="2">
        <name>Mn(2+)</name>
        <dbReference type="ChEBI" id="CHEBI:29035"/>
    </cofactor>
</comment>
<accession>A0A210QDM5</accession>
<dbReference type="OrthoDB" id="6057956at2759"/>
<comment type="similarity">
    <text evidence="2">Belongs to the glycosyltransferase 2 family. GalNAc-T subfamily.</text>
</comment>
<name>A0A210QDM5_MIZYE</name>
<dbReference type="SUPFAM" id="SSF50370">
    <property type="entry name" value="Ricin B-like lectins"/>
    <property type="match status" value="1"/>
</dbReference>
<dbReference type="STRING" id="6573.A0A210QDM5"/>
<dbReference type="Proteomes" id="UP000242188">
    <property type="component" value="Unassembled WGS sequence"/>
</dbReference>
<dbReference type="PANTHER" id="PTHR11675:SF119">
    <property type="entry name" value="POLYPEPTIDE N-ACETYLGALACTOSAMINYLTRANSFERASE 2"/>
    <property type="match status" value="1"/>
</dbReference>
<keyword evidence="1 2" id="KW-1015">Disulfide bond</keyword>
<keyword evidence="2" id="KW-0430">Lectin</keyword>